<dbReference type="SUPFAM" id="SSF51621">
    <property type="entry name" value="Phosphoenolpyruvate/pyruvate domain"/>
    <property type="match status" value="1"/>
</dbReference>
<feature type="domain" description="HpcH/HpaI aldolase/citrate lyase" evidence="5">
    <location>
        <begin position="20"/>
        <end position="238"/>
    </location>
</feature>
<comment type="similarity">
    <text evidence="1">Belongs to the HpcH/HpaI aldolase family.</text>
</comment>
<comment type="caution">
    <text evidence="6">The sequence shown here is derived from an EMBL/GenBank/DDBJ whole genome shotgun (WGS) entry which is preliminary data.</text>
</comment>
<dbReference type="Gene3D" id="3.20.20.60">
    <property type="entry name" value="Phosphoenolpyruvate-binding domains"/>
    <property type="match status" value="1"/>
</dbReference>
<evidence type="ECO:0000313" key="7">
    <source>
        <dbReference type="Proteomes" id="UP000006772"/>
    </source>
</evidence>
<dbReference type="GO" id="GO:0005737">
    <property type="term" value="C:cytoplasm"/>
    <property type="evidence" value="ECO:0007669"/>
    <property type="project" value="TreeGrafter"/>
</dbReference>
<dbReference type="InterPro" id="IPR040442">
    <property type="entry name" value="Pyrv_kinase-like_dom_sf"/>
</dbReference>
<evidence type="ECO:0000256" key="3">
    <source>
        <dbReference type="ARBA" id="ARBA00023239"/>
    </source>
</evidence>
<sequence length="273" mass="28874">MRPNDLRSKSENGLPLVNAWLSIPSAYAAEVAAAQGFDSVTVDLQHGMMDFAQAVAMLQAISTTQAVPLVRSSSAEPSHLMRLLDAGAYGVICPQVDTPEIARQFVAACRYPPMGNRSFGPARGLLYGGPDYFDHANHTVLTLAMIESVEGMRNMESIMETDGLDGIYVGPNDLALSLGERPGAAFAPRVEEAIAAILEAARQRNLMTGIFCADGDSAQARLQQGFSLVTPGNDVGSLGSELRRRLERSRGGRSLSGHAPQPAAREGGGAGGY</sequence>
<keyword evidence="2" id="KW-0479">Metal-binding</keyword>
<keyword evidence="3" id="KW-0456">Lyase</keyword>
<organism evidence="6 7">
    <name type="scientific">Herbaspirillum frisingense GSF30</name>
    <dbReference type="NCBI Taxonomy" id="864073"/>
    <lineage>
        <taxon>Bacteria</taxon>
        <taxon>Pseudomonadati</taxon>
        <taxon>Pseudomonadota</taxon>
        <taxon>Betaproteobacteria</taxon>
        <taxon>Burkholderiales</taxon>
        <taxon>Oxalobacteraceae</taxon>
        <taxon>Herbaspirillum</taxon>
    </lineage>
</organism>
<dbReference type="GO" id="GO:0046872">
    <property type="term" value="F:metal ion binding"/>
    <property type="evidence" value="ECO:0007669"/>
    <property type="project" value="UniProtKB-KW"/>
</dbReference>
<dbReference type="Proteomes" id="UP000006772">
    <property type="component" value="Unassembled WGS sequence"/>
</dbReference>
<name>A0AAI9IEW8_9BURK</name>
<proteinExistence type="inferred from homology"/>
<dbReference type="GO" id="GO:0016832">
    <property type="term" value="F:aldehyde-lyase activity"/>
    <property type="evidence" value="ECO:0007669"/>
    <property type="project" value="TreeGrafter"/>
</dbReference>
<accession>A0AAI9IEW8</accession>
<dbReference type="EMBL" id="AEEC02000012">
    <property type="protein sequence ID" value="EOA04829.1"/>
    <property type="molecule type" value="Genomic_DNA"/>
</dbReference>
<dbReference type="InterPro" id="IPR005000">
    <property type="entry name" value="Aldolase/citrate-lyase_domain"/>
</dbReference>
<feature type="compositionally biased region" description="Basic and acidic residues" evidence="4">
    <location>
        <begin position="241"/>
        <end position="250"/>
    </location>
</feature>
<dbReference type="PANTHER" id="PTHR30502:SF0">
    <property type="entry name" value="PHOSPHOENOLPYRUVATE CARBOXYLASE FAMILY PROTEIN"/>
    <property type="match status" value="1"/>
</dbReference>
<dbReference type="AlphaFoldDB" id="A0AAI9IEW8"/>
<dbReference type="InterPro" id="IPR015813">
    <property type="entry name" value="Pyrv/PenolPyrv_kinase-like_dom"/>
</dbReference>
<dbReference type="InterPro" id="IPR050251">
    <property type="entry name" value="HpcH-HpaI_aldolase"/>
</dbReference>
<evidence type="ECO:0000256" key="4">
    <source>
        <dbReference type="SAM" id="MobiDB-lite"/>
    </source>
</evidence>
<dbReference type="RefSeq" id="WP_006463329.1">
    <property type="nucleotide sequence ID" value="NZ_AEEC02000012.1"/>
</dbReference>
<evidence type="ECO:0000259" key="5">
    <source>
        <dbReference type="Pfam" id="PF03328"/>
    </source>
</evidence>
<dbReference type="Pfam" id="PF03328">
    <property type="entry name" value="HpcH_HpaI"/>
    <property type="match status" value="1"/>
</dbReference>
<evidence type="ECO:0000313" key="6">
    <source>
        <dbReference type="EMBL" id="EOA04829.1"/>
    </source>
</evidence>
<dbReference type="PANTHER" id="PTHR30502">
    <property type="entry name" value="2-KETO-3-DEOXY-L-RHAMNONATE ALDOLASE"/>
    <property type="match status" value="1"/>
</dbReference>
<protein>
    <submittedName>
        <fullName evidence="6">2-dehydro-3-deoxyglucarate aldolase</fullName>
    </submittedName>
</protein>
<feature type="region of interest" description="Disordered" evidence="4">
    <location>
        <begin position="237"/>
        <end position="273"/>
    </location>
</feature>
<evidence type="ECO:0000256" key="2">
    <source>
        <dbReference type="ARBA" id="ARBA00022723"/>
    </source>
</evidence>
<reference evidence="6 7" key="1">
    <citation type="journal article" date="2013" name="Front. Microbiol.">
        <title>The genome of the endophytic bacterium H. frisingense GSF30(T) identifies diverse strategies in the Herbaspirillum genus to interact with plants.</title>
        <authorList>
            <person name="Straub D."/>
            <person name="Rothballer M."/>
            <person name="Hartmann A."/>
            <person name="Ludewig U."/>
        </authorList>
    </citation>
    <scope>NUCLEOTIDE SEQUENCE [LARGE SCALE GENOMIC DNA]</scope>
    <source>
        <strain evidence="6 7">GSF30</strain>
    </source>
</reference>
<evidence type="ECO:0000256" key="1">
    <source>
        <dbReference type="ARBA" id="ARBA00005568"/>
    </source>
</evidence>
<gene>
    <name evidence="6" type="ORF">HFRIS_010649</name>
</gene>